<organism evidence="1 2">
    <name type="scientific">Agathobaculum faecis</name>
    <dbReference type="NCBI Taxonomy" id="2763013"/>
    <lineage>
        <taxon>Bacteria</taxon>
        <taxon>Bacillati</taxon>
        <taxon>Bacillota</taxon>
        <taxon>Clostridia</taxon>
        <taxon>Eubacteriales</taxon>
        <taxon>Butyricicoccaceae</taxon>
        <taxon>Agathobaculum</taxon>
    </lineage>
</organism>
<dbReference type="AlphaFoldDB" id="A0A923LSN2"/>
<gene>
    <name evidence="1" type="ORF">H8S45_03660</name>
</gene>
<evidence type="ECO:0000313" key="2">
    <source>
        <dbReference type="Proteomes" id="UP000606499"/>
    </source>
</evidence>
<name>A0A923LSN2_9FIRM</name>
<protein>
    <submittedName>
        <fullName evidence="1">Uncharacterized protein</fullName>
    </submittedName>
</protein>
<dbReference type="Proteomes" id="UP000606499">
    <property type="component" value="Unassembled WGS sequence"/>
</dbReference>
<reference evidence="1" key="1">
    <citation type="submission" date="2020-08" db="EMBL/GenBank/DDBJ databases">
        <title>Genome public.</title>
        <authorList>
            <person name="Liu C."/>
            <person name="Sun Q."/>
        </authorList>
    </citation>
    <scope>NUCLEOTIDE SEQUENCE</scope>
    <source>
        <strain evidence="1">NSJ-28</strain>
    </source>
</reference>
<keyword evidence="2" id="KW-1185">Reference proteome</keyword>
<evidence type="ECO:0000313" key="1">
    <source>
        <dbReference type="EMBL" id="MBC5724565.1"/>
    </source>
</evidence>
<proteinExistence type="predicted"/>
<accession>A0A923LSN2</accession>
<sequence length="89" mass="9634">MGHALALPLLDFLAYKAGCAYLSDLPRATGWQRARLMRALENIPADAASLHDWNDALDYLTQASPASTTQEARARLMAALSNPVNTGSY</sequence>
<dbReference type="EMBL" id="JACOPL010000003">
    <property type="protein sequence ID" value="MBC5724565.1"/>
    <property type="molecule type" value="Genomic_DNA"/>
</dbReference>
<dbReference type="RefSeq" id="WP_054326887.1">
    <property type="nucleotide sequence ID" value="NZ_JACOPL010000003.1"/>
</dbReference>
<comment type="caution">
    <text evidence="1">The sequence shown here is derived from an EMBL/GenBank/DDBJ whole genome shotgun (WGS) entry which is preliminary data.</text>
</comment>